<dbReference type="CDD" id="cd00408">
    <property type="entry name" value="DHDPS-like"/>
    <property type="match status" value="1"/>
</dbReference>
<evidence type="ECO:0000256" key="2">
    <source>
        <dbReference type="PIRSR" id="PIRSR001365-1"/>
    </source>
</evidence>
<evidence type="ECO:0000313" key="4">
    <source>
        <dbReference type="EMBL" id="QOR94583.1"/>
    </source>
</evidence>
<dbReference type="Pfam" id="PF00701">
    <property type="entry name" value="DHDPS"/>
    <property type="match status" value="1"/>
</dbReference>
<dbReference type="GO" id="GO:0008840">
    <property type="term" value="F:4-hydroxy-tetrahydrodipicolinate synthase activity"/>
    <property type="evidence" value="ECO:0007669"/>
    <property type="project" value="TreeGrafter"/>
</dbReference>
<evidence type="ECO:0000256" key="3">
    <source>
        <dbReference type="PIRSR" id="PIRSR001365-2"/>
    </source>
</evidence>
<gene>
    <name evidence="4" type="ORF">IMZ38_01190</name>
</gene>
<name>A0A7M1USW2_9CREN</name>
<feature type="binding site" evidence="3">
    <location>
        <position position="213"/>
    </location>
    <ligand>
        <name>pyruvate</name>
        <dbReference type="ChEBI" id="CHEBI:15361"/>
    </ligand>
</feature>
<organism evidence="4 5">
    <name type="scientific">Thermosphaera chiliense</name>
    <dbReference type="NCBI Taxonomy" id="3402707"/>
    <lineage>
        <taxon>Archaea</taxon>
        <taxon>Thermoproteota</taxon>
        <taxon>Thermoprotei</taxon>
        <taxon>Desulfurococcales</taxon>
        <taxon>Desulfurococcaceae</taxon>
        <taxon>Thermosphaera</taxon>
    </lineage>
</organism>
<feature type="active site" description="Proton donor/acceptor" evidence="2">
    <location>
        <position position="139"/>
    </location>
</feature>
<dbReference type="SUPFAM" id="SSF51569">
    <property type="entry name" value="Aldolase"/>
    <property type="match status" value="1"/>
</dbReference>
<keyword evidence="5" id="KW-1185">Reference proteome</keyword>
<dbReference type="InterPro" id="IPR013785">
    <property type="entry name" value="Aldolase_TIM"/>
</dbReference>
<dbReference type="KEGG" id="tcs:IMZ38_01190"/>
<accession>A0A7M1USW2</accession>
<dbReference type="EMBL" id="CP063144">
    <property type="protein sequence ID" value="QOR94583.1"/>
    <property type="molecule type" value="Genomic_DNA"/>
</dbReference>
<dbReference type="OrthoDB" id="33636at2157"/>
<dbReference type="AlphaFoldDB" id="A0A7M1USW2"/>
<dbReference type="Proteomes" id="UP000593766">
    <property type="component" value="Chromosome"/>
</dbReference>
<dbReference type="GO" id="GO:0008675">
    <property type="term" value="F:2-dehydro-3-deoxy-phosphogluconate aldolase activity"/>
    <property type="evidence" value="ECO:0007669"/>
    <property type="project" value="UniProtKB-ARBA"/>
</dbReference>
<dbReference type="PRINTS" id="PR00146">
    <property type="entry name" value="DHPICSNTHASE"/>
</dbReference>
<dbReference type="PIRSF" id="PIRSF001365">
    <property type="entry name" value="DHDPS"/>
    <property type="match status" value="1"/>
</dbReference>
<proteinExistence type="predicted"/>
<reference evidence="4 5" key="1">
    <citation type="submission" date="2020-10" db="EMBL/GenBank/DDBJ databases">
        <title>Complete genome sequence of Thermosphaera aggregans strain 3507.</title>
        <authorList>
            <person name="Zayulina K.S."/>
            <person name="Elcheninov A.G."/>
            <person name="Toshchakov S.V."/>
            <person name="Kublanov I.V."/>
            <person name="Kochetkova T.V."/>
        </authorList>
    </citation>
    <scope>NUCLEOTIDE SEQUENCE [LARGE SCALE GENOMIC DNA]</scope>
    <source>
        <strain evidence="4 5">3507</strain>
    </source>
</reference>
<dbReference type="Gene3D" id="3.20.20.70">
    <property type="entry name" value="Aldolase class I"/>
    <property type="match status" value="1"/>
</dbReference>
<dbReference type="PANTHER" id="PTHR12128">
    <property type="entry name" value="DIHYDRODIPICOLINATE SYNTHASE"/>
    <property type="match status" value="1"/>
</dbReference>
<dbReference type="InterPro" id="IPR002220">
    <property type="entry name" value="DapA-like"/>
</dbReference>
<feature type="binding site" evidence="3">
    <location>
        <position position="51"/>
    </location>
    <ligand>
        <name>pyruvate</name>
        <dbReference type="ChEBI" id="CHEBI:15361"/>
    </ligand>
</feature>
<dbReference type="SMART" id="SM01130">
    <property type="entry name" value="DHDPS"/>
    <property type="match status" value="1"/>
</dbReference>
<dbReference type="PANTHER" id="PTHR12128:SF66">
    <property type="entry name" value="4-HYDROXY-2-OXOGLUTARATE ALDOLASE, MITOCHONDRIAL"/>
    <property type="match status" value="1"/>
</dbReference>
<feature type="active site" description="Schiff-base intermediate with substrate" evidence="2">
    <location>
        <position position="168"/>
    </location>
</feature>
<evidence type="ECO:0000256" key="1">
    <source>
        <dbReference type="ARBA" id="ARBA00023239"/>
    </source>
</evidence>
<dbReference type="RefSeq" id="WP_193436380.1">
    <property type="nucleotide sequence ID" value="NZ_CP063144.1"/>
</dbReference>
<evidence type="ECO:0000313" key="5">
    <source>
        <dbReference type="Proteomes" id="UP000593766"/>
    </source>
</evidence>
<keyword evidence="1" id="KW-0456">Lyase</keyword>
<protein>
    <submittedName>
        <fullName evidence="4">Dihydrodipicolinate synthase family protein</fullName>
    </submittedName>
</protein>
<dbReference type="GeneID" id="59453990"/>
<sequence>MSAAPARFHGVIVPLITPFKEDFSIDVDATRWLVEYLVENRVHGVFPNSTTGEFPHLSRDEAVLLTKVVLEEAGGRVWVLPGISANYTEDCVSLGRVFKDLGVHGVILTPPYFFKVSGERLRLHFSRVLEKVDLPLIAYNIPAATGINIPVDLYVELAREYSNLAGAKVTYESFTYIRQLIQRVKEVRKDFAVLTGLDDMLLPVLMMGGDGGVMALANAYPQLHRAVYDAYVSGDLGKALEAWRRLLSLVKVYDYSTSYPTAVKTLLKLLKTPVKPYVRPPLTPEKPGVEESIKRIVEELGIPPLS</sequence>